<evidence type="ECO:0000313" key="1">
    <source>
        <dbReference type="EMBL" id="RWS28840.1"/>
    </source>
</evidence>
<name>A0A443SMT4_9ACAR</name>
<dbReference type="STRING" id="299467.A0A443SMT4"/>
<dbReference type="InterPro" id="IPR051828">
    <property type="entry name" value="HAD-like_hydrolase_domain"/>
</dbReference>
<dbReference type="NCBIfam" id="TIGR01509">
    <property type="entry name" value="HAD-SF-IA-v3"/>
    <property type="match status" value="1"/>
</dbReference>
<dbReference type="Proteomes" id="UP000288716">
    <property type="component" value="Unassembled WGS sequence"/>
</dbReference>
<dbReference type="PANTHER" id="PTHR46191:SF2">
    <property type="entry name" value="HALOACID DEHALOGENASE-LIKE HYDROLASE DOMAIN-CONTAINING PROTEIN 3"/>
    <property type="match status" value="1"/>
</dbReference>
<organism evidence="1 2">
    <name type="scientific">Leptotrombidium deliense</name>
    <dbReference type="NCBI Taxonomy" id="299467"/>
    <lineage>
        <taxon>Eukaryota</taxon>
        <taxon>Metazoa</taxon>
        <taxon>Ecdysozoa</taxon>
        <taxon>Arthropoda</taxon>
        <taxon>Chelicerata</taxon>
        <taxon>Arachnida</taxon>
        <taxon>Acari</taxon>
        <taxon>Acariformes</taxon>
        <taxon>Trombidiformes</taxon>
        <taxon>Prostigmata</taxon>
        <taxon>Anystina</taxon>
        <taxon>Parasitengona</taxon>
        <taxon>Trombiculoidea</taxon>
        <taxon>Trombiculidae</taxon>
        <taxon>Leptotrombidium</taxon>
    </lineage>
</organism>
<keyword evidence="2" id="KW-1185">Reference proteome</keyword>
<dbReference type="SUPFAM" id="SSF56784">
    <property type="entry name" value="HAD-like"/>
    <property type="match status" value="1"/>
</dbReference>
<proteinExistence type="predicted"/>
<dbReference type="OrthoDB" id="444127at2759"/>
<gene>
    <name evidence="1" type="ORF">B4U80_03756</name>
</gene>
<dbReference type="Pfam" id="PF00702">
    <property type="entry name" value="Hydrolase"/>
    <property type="match status" value="1"/>
</dbReference>
<dbReference type="EMBL" id="NCKV01001188">
    <property type="protein sequence ID" value="RWS28840.1"/>
    <property type="molecule type" value="Genomic_DNA"/>
</dbReference>
<dbReference type="InterPro" id="IPR011949">
    <property type="entry name" value="HAD-SF_hydro_IA_REG-2-like"/>
</dbReference>
<comment type="caution">
    <text evidence="1">The sequence shown here is derived from an EMBL/GenBank/DDBJ whole genome shotgun (WGS) entry which is preliminary data.</text>
</comment>
<dbReference type="Gene3D" id="3.40.50.1000">
    <property type="entry name" value="HAD superfamily/HAD-like"/>
    <property type="match status" value="1"/>
</dbReference>
<dbReference type="NCBIfam" id="TIGR02252">
    <property type="entry name" value="DREG-2"/>
    <property type="match status" value="1"/>
</dbReference>
<sequence>MLKITKLITFDVTNTLVLFKNSVGHEYCKVASAHKVPVNIQTEEKLKHSFKKQWKSWNEKHPNYGATTGLTSKQWWSALVNLTFRDAGFTNEMLSSEILANVADNLWVKYSGIDCWTLKTDAIETLKYIRNEYSYVKLGIISNSDERVLSILNDFGIRQYFDFVVVSAIVKCEKPNPDIFKFALHAAGIEDPKQALHIGDDVNKDYLAAKKYGWNALLLNEKRLLNLNRVENDHVVTSFKELIKHPLFKQFKTIDASNNST</sequence>
<protein>
    <submittedName>
        <fullName evidence="1">Rhythmically expressed gene 2 protein-like protein</fullName>
    </submittedName>
</protein>
<reference evidence="1 2" key="1">
    <citation type="journal article" date="2018" name="Gigascience">
        <title>Genomes of trombidid mites reveal novel predicted allergens and laterally-transferred genes associated with secondary metabolism.</title>
        <authorList>
            <person name="Dong X."/>
            <person name="Chaisiri K."/>
            <person name="Xia D."/>
            <person name="Armstrong S.D."/>
            <person name="Fang Y."/>
            <person name="Donnelly M.J."/>
            <person name="Kadowaki T."/>
            <person name="McGarry J.W."/>
            <person name="Darby A.C."/>
            <person name="Makepeace B.L."/>
        </authorList>
    </citation>
    <scope>NUCLEOTIDE SEQUENCE [LARGE SCALE GENOMIC DNA]</scope>
    <source>
        <strain evidence="1">UoL-UT</strain>
    </source>
</reference>
<dbReference type="InterPro" id="IPR044924">
    <property type="entry name" value="HAD-SF_hydro_IA_REG-2-like_cap"/>
</dbReference>
<dbReference type="SFLD" id="SFLDG01129">
    <property type="entry name" value="C1.5:_HAD__Beta-PGM__Phosphata"/>
    <property type="match status" value="1"/>
</dbReference>
<dbReference type="InterPro" id="IPR006439">
    <property type="entry name" value="HAD-SF_hydro_IA"/>
</dbReference>
<dbReference type="PANTHER" id="PTHR46191">
    <property type="match status" value="1"/>
</dbReference>
<dbReference type="InterPro" id="IPR036412">
    <property type="entry name" value="HAD-like_sf"/>
</dbReference>
<dbReference type="Gene3D" id="1.10.150.720">
    <property type="entry name" value="Haloacid dehalogenase-like hydrolase"/>
    <property type="match status" value="1"/>
</dbReference>
<dbReference type="CDD" id="cd16415">
    <property type="entry name" value="HAD_dREG-2_like"/>
    <property type="match status" value="1"/>
</dbReference>
<dbReference type="NCBIfam" id="TIGR01549">
    <property type="entry name" value="HAD-SF-IA-v1"/>
    <property type="match status" value="1"/>
</dbReference>
<dbReference type="GO" id="GO:0005634">
    <property type="term" value="C:nucleus"/>
    <property type="evidence" value="ECO:0007669"/>
    <property type="project" value="TreeGrafter"/>
</dbReference>
<dbReference type="SFLD" id="SFLDS00003">
    <property type="entry name" value="Haloacid_Dehalogenase"/>
    <property type="match status" value="1"/>
</dbReference>
<dbReference type="VEuPathDB" id="VectorBase:LDEU003200"/>
<dbReference type="InterPro" id="IPR023214">
    <property type="entry name" value="HAD_sf"/>
</dbReference>
<evidence type="ECO:0000313" key="2">
    <source>
        <dbReference type="Proteomes" id="UP000288716"/>
    </source>
</evidence>
<dbReference type="AlphaFoldDB" id="A0A443SMT4"/>
<accession>A0A443SMT4</accession>